<dbReference type="EMBL" id="JAGTJQ010000009">
    <property type="protein sequence ID" value="KAH7024632.1"/>
    <property type="molecule type" value="Genomic_DNA"/>
</dbReference>
<dbReference type="AlphaFoldDB" id="A0A9P8XXI7"/>
<dbReference type="Proteomes" id="UP000756346">
    <property type="component" value="Unassembled WGS sequence"/>
</dbReference>
<evidence type="ECO:0000256" key="1">
    <source>
        <dbReference type="SAM" id="MobiDB-lite"/>
    </source>
</evidence>
<keyword evidence="3" id="KW-1185">Reference proteome</keyword>
<proteinExistence type="predicted"/>
<evidence type="ECO:0000313" key="2">
    <source>
        <dbReference type="EMBL" id="KAH7024632.1"/>
    </source>
</evidence>
<dbReference type="GeneID" id="70186701"/>
<sequence>MPPMARLAGTRQVALVAGVAFHQACSSAKVPSIAPLWPAQPDSPLASLACSSQLGTGPTSEHAQRQAKPLALARPVQSPAAAPHWQPVGRLASAVRTARSTRFAGLVGKRRSEPIAVLGQPWVRAGVAAAVETVVPNSSSDDLAGHGLLHVRLLGAPSRGPLRPERQAGDGADHSRGQHLLRAGQKSSEACTCWAFPKEPPGLRRKCSDWPVAGLGLLGLNVVEIPDWSVGPWAGGQRVGSAAPASGTEGCFLATTIPGSHRPTAC</sequence>
<evidence type="ECO:0000313" key="3">
    <source>
        <dbReference type="Proteomes" id="UP000756346"/>
    </source>
</evidence>
<organism evidence="2 3">
    <name type="scientific">Microdochium trichocladiopsis</name>
    <dbReference type="NCBI Taxonomy" id="1682393"/>
    <lineage>
        <taxon>Eukaryota</taxon>
        <taxon>Fungi</taxon>
        <taxon>Dikarya</taxon>
        <taxon>Ascomycota</taxon>
        <taxon>Pezizomycotina</taxon>
        <taxon>Sordariomycetes</taxon>
        <taxon>Xylariomycetidae</taxon>
        <taxon>Xylariales</taxon>
        <taxon>Microdochiaceae</taxon>
        <taxon>Microdochium</taxon>
    </lineage>
</organism>
<feature type="region of interest" description="Disordered" evidence="1">
    <location>
        <begin position="156"/>
        <end position="176"/>
    </location>
</feature>
<protein>
    <submittedName>
        <fullName evidence="2">Uncharacterized protein</fullName>
    </submittedName>
</protein>
<feature type="region of interest" description="Disordered" evidence="1">
    <location>
        <begin position="48"/>
        <end position="84"/>
    </location>
</feature>
<name>A0A9P8XXI7_9PEZI</name>
<accession>A0A9P8XXI7</accession>
<feature type="compositionally biased region" description="Polar residues" evidence="1">
    <location>
        <begin position="49"/>
        <end position="61"/>
    </location>
</feature>
<feature type="compositionally biased region" description="Basic and acidic residues" evidence="1">
    <location>
        <begin position="162"/>
        <end position="176"/>
    </location>
</feature>
<reference evidence="2" key="1">
    <citation type="journal article" date="2021" name="Nat. Commun.">
        <title>Genetic determinants of endophytism in the Arabidopsis root mycobiome.</title>
        <authorList>
            <person name="Mesny F."/>
            <person name="Miyauchi S."/>
            <person name="Thiergart T."/>
            <person name="Pickel B."/>
            <person name="Atanasova L."/>
            <person name="Karlsson M."/>
            <person name="Huettel B."/>
            <person name="Barry K.W."/>
            <person name="Haridas S."/>
            <person name="Chen C."/>
            <person name="Bauer D."/>
            <person name="Andreopoulos W."/>
            <person name="Pangilinan J."/>
            <person name="LaButti K."/>
            <person name="Riley R."/>
            <person name="Lipzen A."/>
            <person name="Clum A."/>
            <person name="Drula E."/>
            <person name="Henrissat B."/>
            <person name="Kohler A."/>
            <person name="Grigoriev I.V."/>
            <person name="Martin F.M."/>
            <person name="Hacquard S."/>
        </authorList>
    </citation>
    <scope>NUCLEOTIDE SEQUENCE</scope>
    <source>
        <strain evidence="2">MPI-CAGE-CH-0230</strain>
    </source>
</reference>
<dbReference type="RefSeq" id="XP_046008180.1">
    <property type="nucleotide sequence ID" value="XM_046157155.1"/>
</dbReference>
<comment type="caution">
    <text evidence="2">The sequence shown here is derived from an EMBL/GenBank/DDBJ whole genome shotgun (WGS) entry which is preliminary data.</text>
</comment>
<gene>
    <name evidence="2" type="ORF">B0I36DRAFT_352846</name>
</gene>